<dbReference type="GO" id="GO:0003723">
    <property type="term" value="F:RNA binding"/>
    <property type="evidence" value="ECO:0007669"/>
    <property type="project" value="UniProtKB-UniRule"/>
</dbReference>
<dbReference type="PROSITE" id="PS50102">
    <property type="entry name" value="RRM"/>
    <property type="match status" value="1"/>
</dbReference>
<dbReference type="InterPro" id="IPR000504">
    <property type="entry name" value="RRM_dom"/>
</dbReference>
<evidence type="ECO:0000256" key="3">
    <source>
        <dbReference type="ARBA" id="ARBA00023242"/>
    </source>
</evidence>
<dbReference type="GO" id="GO:0005730">
    <property type="term" value="C:nucleolus"/>
    <property type="evidence" value="ECO:0007669"/>
    <property type="project" value="UniProtKB-SubCell"/>
</dbReference>
<feature type="region of interest" description="Disordered" evidence="5">
    <location>
        <begin position="1"/>
        <end position="88"/>
    </location>
</feature>
<sequence>MQIMAPLNIDKKSKKSTGKPDPKTELSPKLESSYKPAKALKRKKGDDNNNLSSKEPPKVSKKAKKNETLSKKPKKASKEPADLDAELVGDIAVEDVVATLSEEILSNSNKKKGKGLSKAAQEVKPVLEDKPRKSKNKSQAPTSESVTIPTPSLSTSKEPTKKATTKEVIPTSISCPRKLESTTQKSKSKKFVKAPTSKPEASASEDKEEGGNDDGAKESDEDSNDNQLHGFSTDEDSSDKDDAMDNKPADFDIRKLPTIAKDDMTVKMKLEKAKWQPIEDRGVLFLAFGDVMRVHVLHNKKTGRSKHYGFIEFDSSAVAKIVTETMDNYLLMGHILHCKLIPKEEVHPELWVGANRKWQKVPAARVTRDQQNKLCTEVEQQRATNRLLKRQLERKDKLARAGIKYDFEGAGYKQPKQVKV</sequence>
<evidence type="ECO:0000256" key="4">
    <source>
        <dbReference type="PROSITE-ProRule" id="PRU00176"/>
    </source>
</evidence>
<evidence type="ECO:0000313" key="8">
    <source>
        <dbReference type="Proteomes" id="UP000467700"/>
    </source>
</evidence>
<keyword evidence="2 4" id="KW-0694">RNA-binding</keyword>
<dbReference type="PANTHER" id="PTHR46754">
    <property type="entry name" value="MKI67 FHA DOMAIN-INTERACTING NUCLEOLAR PHOSPHOPROTEIN"/>
    <property type="match status" value="1"/>
</dbReference>
<comment type="caution">
    <text evidence="7">The sequence shown here is derived from an EMBL/GenBank/DDBJ whole genome shotgun (WGS) entry which is preliminary data.</text>
</comment>
<feature type="domain" description="RRM" evidence="6">
    <location>
        <begin position="284"/>
        <end position="343"/>
    </location>
</feature>
<dbReference type="SMART" id="SM00360">
    <property type="entry name" value="RRM"/>
    <property type="match status" value="1"/>
</dbReference>
<dbReference type="SUPFAM" id="SSF54928">
    <property type="entry name" value="RNA-binding domain, RBD"/>
    <property type="match status" value="1"/>
</dbReference>
<evidence type="ECO:0000256" key="5">
    <source>
        <dbReference type="SAM" id="MobiDB-lite"/>
    </source>
</evidence>
<keyword evidence="8" id="KW-1185">Reference proteome</keyword>
<dbReference type="Pfam" id="PF00076">
    <property type="entry name" value="RRM_1"/>
    <property type="match status" value="1"/>
</dbReference>
<dbReference type="Gene3D" id="3.30.70.330">
    <property type="match status" value="1"/>
</dbReference>
<evidence type="ECO:0000259" key="6">
    <source>
        <dbReference type="PROSITE" id="PS50102"/>
    </source>
</evidence>
<feature type="compositionally biased region" description="Basic and acidic residues" evidence="5">
    <location>
        <begin position="240"/>
        <end position="249"/>
    </location>
</feature>
<comment type="subcellular location">
    <subcellularLocation>
        <location evidence="1">Nucleus</location>
        <location evidence="1">Nucleolus</location>
    </subcellularLocation>
</comment>
<feature type="compositionally biased region" description="Polar residues" evidence="5">
    <location>
        <begin position="137"/>
        <end position="157"/>
    </location>
</feature>
<dbReference type="AlphaFoldDB" id="A0A8S0WD68"/>
<organism evidence="7 8">
    <name type="scientific">Cyclocybe aegerita</name>
    <name type="common">Black poplar mushroom</name>
    <name type="synonym">Agrocybe aegerita</name>
    <dbReference type="NCBI Taxonomy" id="1973307"/>
    <lineage>
        <taxon>Eukaryota</taxon>
        <taxon>Fungi</taxon>
        <taxon>Dikarya</taxon>
        <taxon>Basidiomycota</taxon>
        <taxon>Agaricomycotina</taxon>
        <taxon>Agaricomycetes</taxon>
        <taxon>Agaricomycetidae</taxon>
        <taxon>Agaricales</taxon>
        <taxon>Agaricineae</taxon>
        <taxon>Bolbitiaceae</taxon>
        <taxon>Cyclocybe</taxon>
    </lineage>
</organism>
<dbReference type="InterPro" id="IPR035979">
    <property type="entry name" value="RBD_domain_sf"/>
</dbReference>
<accession>A0A8S0WD68</accession>
<evidence type="ECO:0000256" key="1">
    <source>
        <dbReference type="ARBA" id="ARBA00004604"/>
    </source>
</evidence>
<feature type="compositionally biased region" description="Basic and acidic residues" evidence="5">
    <location>
        <begin position="18"/>
        <end position="28"/>
    </location>
</feature>
<proteinExistence type="predicted"/>
<dbReference type="OrthoDB" id="21467at2759"/>
<protein>
    <recommendedName>
        <fullName evidence="6">RRM domain-containing protein</fullName>
    </recommendedName>
</protein>
<evidence type="ECO:0000256" key="2">
    <source>
        <dbReference type="ARBA" id="ARBA00022884"/>
    </source>
</evidence>
<evidence type="ECO:0000313" key="7">
    <source>
        <dbReference type="EMBL" id="CAA7265540.1"/>
    </source>
</evidence>
<gene>
    <name evidence="7" type="ORF">AAE3_LOCUS7830</name>
</gene>
<keyword evidence="3" id="KW-0539">Nucleus</keyword>
<dbReference type="Proteomes" id="UP000467700">
    <property type="component" value="Unassembled WGS sequence"/>
</dbReference>
<reference evidence="7 8" key="1">
    <citation type="submission" date="2020-01" db="EMBL/GenBank/DDBJ databases">
        <authorList>
            <person name="Gupta K D."/>
        </authorList>
    </citation>
    <scope>NUCLEOTIDE SEQUENCE [LARGE SCALE GENOMIC DNA]</scope>
</reference>
<feature type="region of interest" description="Disordered" evidence="5">
    <location>
        <begin position="104"/>
        <end position="249"/>
    </location>
</feature>
<feature type="compositionally biased region" description="Basic and acidic residues" evidence="5">
    <location>
        <begin position="65"/>
        <end position="81"/>
    </location>
</feature>
<dbReference type="EMBL" id="CACVBS010000049">
    <property type="protein sequence ID" value="CAA7265540.1"/>
    <property type="molecule type" value="Genomic_DNA"/>
</dbReference>
<dbReference type="InterPro" id="IPR012677">
    <property type="entry name" value="Nucleotide-bd_a/b_plait_sf"/>
</dbReference>
<name>A0A8S0WD68_CYCAE</name>